<comment type="caution">
    <text evidence="1">The sequence shown here is derived from an EMBL/GenBank/DDBJ whole genome shotgun (WGS) entry which is preliminary data.</text>
</comment>
<dbReference type="Proteomes" id="UP000574390">
    <property type="component" value="Unassembled WGS sequence"/>
</dbReference>
<evidence type="ECO:0000313" key="2">
    <source>
        <dbReference type="Proteomes" id="UP000574390"/>
    </source>
</evidence>
<protein>
    <submittedName>
        <fullName evidence="1">Uncharacterized protein</fullName>
    </submittedName>
</protein>
<organism evidence="1 2">
    <name type="scientific">Perkinsus olseni</name>
    <name type="common">Perkinsus atlanticus</name>
    <dbReference type="NCBI Taxonomy" id="32597"/>
    <lineage>
        <taxon>Eukaryota</taxon>
        <taxon>Sar</taxon>
        <taxon>Alveolata</taxon>
        <taxon>Perkinsozoa</taxon>
        <taxon>Perkinsea</taxon>
        <taxon>Perkinsida</taxon>
        <taxon>Perkinsidae</taxon>
        <taxon>Perkinsus</taxon>
    </lineage>
</organism>
<name>A0A7J6RRW9_PEROL</name>
<dbReference type="EMBL" id="JABANM010020199">
    <property type="protein sequence ID" value="KAF4723243.1"/>
    <property type="molecule type" value="Genomic_DNA"/>
</dbReference>
<proteinExistence type="predicted"/>
<dbReference type="AlphaFoldDB" id="A0A7J6RRW9"/>
<sequence>DFPPLETPDKGWSYFTNSKMKKDRKLIWIIVGPQSTLRTLYIVCPRTNQWDAFQADFLNSGYLSRFYPSGHEMWPERRGDFQNYGKDKRIADPLGPFFHVPPSTGSREPADVCSRVVDALRKKFGSFKEMCASYHEAIVGKKQSSSSRRFLPKPLI</sequence>
<evidence type="ECO:0000313" key="1">
    <source>
        <dbReference type="EMBL" id="KAF4723243.1"/>
    </source>
</evidence>
<gene>
    <name evidence="1" type="ORF">FOZ62_031151</name>
</gene>
<accession>A0A7J6RRW9</accession>
<feature type="non-terminal residue" evidence="1">
    <location>
        <position position="1"/>
    </location>
</feature>
<reference evidence="1 2" key="1">
    <citation type="submission" date="2020-04" db="EMBL/GenBank/DDBJ databases">
        <title>Perkinsus olseni comparative genomics.</title>
        <authorList>
            <person name="Bogema D.R."/>
        </authorList>
    </citation>
    <scope>NUCLEOTIDE SEQUENCE [LARGE SCALE GENOMIC DNA]</scope>
    <source>
        <strain evidence="1">ATCC PRA-205</strain>
    </source>
</reference>